<dbReference type="InterPro" id="IPR020471">
    <property type="entry name" value="AKR"/>
</dbReference>
<protein>
    <submittedName>
        <fullName evidence="2">Aldo/keto reductase</fullName>
    </submittedName>
</protein>
<evidence type="ECO:0000313" key="3">
    <source>
        <dbReference type="Proteomes" id="UP000282977"/>
    </source>
</evidence>
<dbReference type="GO" id="GO:0005829">
    <property type="term" value="C:cytosol"/>
    <property type="evidence" value="ECO:0007669"/>
    <property type="project" value="TreeGrafter"/>
</dbReference>
<dbReference type="Proteomes" id="UP000282977">
    <property type="component" value="Unassembled WGS sequence"/>
</dbReference>
<reference evidence="2 3" key="1">
    <citation type="submission" date="2019-01" db="EMBL/GenBank/DDBJ databases">
        <authorList>
            <person name="Chen W.-M."/>
        </authorList>
    </citation>
    <scope>NUCLEOTIDE SEQUENCE [LARGE SCALE GENOMIC DNA]</scope>
    <source>
        <strain evidence="2 3">TLA-22</strain>
    </source>
</reference>
<dbReference type="EMBL" id="RZUL01000002">
    <property type="protein sequence ID" value="RVT42393.1"/>
    <property type="molecule type" value="Genomic_DNA"/>
</dbReference>
<name>A0A437JAJ2_9SPHN</name>
<proteinExistence type="predicted"/>
<feature type="domain" description="NADP-dependent oxidoreductase" evidence="1">
    <location>
        <begin position="8"/>
        <end position="263"/>
    </location>
</feature>
<dbReference type="PANTHER" id="PTHR43364:SF1">
    <property type="entry name" value="OXIDOREDUCTASE YDHF"/>
    <property type="match status" value="1"/>
</dbReference>
<evidence type="ECO:0000313" key="2">
    <source>
        <dbReference type="EMBL" id="RVT42393.1"/>
    </source>
</evidence>
<dbReference type="InterPro" id="IPR036812">
    <property type="entry name" value="NAD(P)_OxRdtase_dom_sf"/>
</dbReference>
<sequence length="276" mass="29924">MWRFKGDDLAAARALVDAALESGITLFDTADIYGPDNGEGFGASERLLGRVFAADRGLRDRMVLATKGGIVIGTPYDSSADYLQFAIDASLSRLGVDHVDLWQIHRPDILTHPQEIARTLEDAHKAGKIGAVGVSNFTVAQIEALTHFLPMPLATTQPEFSALTLAPIVSGELDVAMRMDMAVMAWSPLGGGRIADPHSERERAVVAALRRVAERYGVSVTAAALSWIMAHPARPIPIVGSQTPARIRESADAYKVRWTRAEWYAVLTASREEPLP</sequence>
<dbReference type="InterPro" id="IPR023210">
    <property type="entry name" value="NADP_OxRdtase_dom"/>
</dbReference>
<keyword evidence="3" id="KW-1185">Reference proteome</keyword>
<dbReference type="PRINTS" id="PR00069">
    <property type="entry name" value="ALDKETRDTASE"/>
</dbReference>
<dbReference type="Pfam" id="PF00248">
    <property type="entry name" value="Aldo_ket_red"/>
    <property type="match status" value="1"/>
</dbReference>
<gene>
    <name evidence="2" type="ORF">ENE74_06185</name>
</gene>
<comment type="caution">
    <text evidence="2">The sequence shown here is derived from an EMBL/GenBank/DDBJ whole genome shotgun (WGS) entry which is preliminary data.</text>
</comment>
<organism evidence="2 3">
    <name type="scientific">Sphingobium algorifonticola</name>
    <dbReference type="NCBI Taxonomy" id="2008318"/>
    <lineage>
        <taxon>Bacteria</taxon>
        <taxon>Pseudomonadati</taxon>
        <taxon>Pseudomonadota</taxon>
        <taxon>Alphaproteobacteria</taxon>
        <taxon>Sphingomonadales</taxon>
        <taxon>Sphingomonadaceae</taxon>
        <taxon>Sphingobium</taxon>
    </lineage>
</organism>
<accession>A0A437JAJ2</accession>
<dbReference type="SUPFAM" id="SSF51430">
    <property type="entry name" value="NAD(P)-linked oxidoreductase"/>
    <property type="match status" value="1"/>
</dbReference>
<evidence type="ECO:0000259" key="1">
    <source>
        <dbReference type="Pfam" id="PF00248"/>
    </source>
</evidence>
<dbReference type="PANTHER" id="PTHR43364">
    <property type="entry name" value="NADH-SPECIFIC METHYLGLYOXAL REDUCTASE-RELATED"/>
    <property type="match status" value="1"/>
</dbReference>
<dbReference type="OrthoDB" id="7181835at2"/>
<dbReference type="AlphaFoldDB" id="A0A437JAJ2"/>
<dbReference type="InterPro" id="IPR050523">
    <property type="entry name" value="AKR_Detox_Biosynth"/>
</dbReference>
<dbReference type="GO" id="GO:0016491">
    <property type="term" value="F:oxidoreductase activity"/>
    <property type="evidence" value="ECO:0007669"/>
    <property type="project" value="InterPro"/>
</dbReference>
<dbReference type="Gene3D" id="3.20.20.100">
    <property type="entry name" value="NADP-dependent oxidoreductase domain"/>
    <property type="match status" value="1"/>
</dbReference>